<dbReference type="Gene3D" id="3.90.550.50">
    <property type="match status" value="1"/>
</dbReference>
<evidence type="ECO:0000256" key="2">
    <source>
        <dbReference type="ARBA" id="ARBA00008661"/>
    </source>
</evidence>
<comment type="subcellular location">
    <subcellularLocation>
        <location evidence="9">Endomembrane system</location>
        <topology evidence="9">Single-pass membrane protein</topology>
    </subcellularLocation>
    <subcellularLocation>
        <location evidence="1">Membrane</location>
        <topology evidence="1">Single-pass type II membrane protein</topology>
    </subcellularLocation>
</comment>
<keyword evidence="6" id="KW-0735">Signal-anchor</keyword>
<feature type="compositionally biased region" description="Gly residues" evidence="10">
    <location>
        <begin position="146"/>
        <end position="156"/>
    </location>
</feature>
<accession>A0A9C6X726</accession>
<dbReference type="PANTHER" id="PTHR10811">
    <property type="entry name" value="FRINGE-RELATED"/>
    <property type="match status" value="1"/>
</dbReference>
<evidence type="ECO:0000256" key="8">
    <source>
        <dbReference type="ARBA" id="ARBA00023136"/>
    </source>
</evidence>
<feature type="domain" description="Fringe-like glycosyltransferase" evidence="12">
    <location>
        <begin position="177"/>
        <end position="424"/>
    </location>
</feature>
<evidence type="ECO:0000256" key="11">
    <source>
        <dbReference type="SAM" id="Phobius"/>
    </source>
</evidence>
<feature type="compositionally biased region" description="Pro residues" evidence="10">
    <location>
        <begin position="133"/>
        <end position="143"/>
    </location>
</feature>
<proteinExistence type="inferred from homology"/>
<evidence type="ECO:0000256" key="4">
    <source>
        <dbReference type="ARBA" id="ARBA00022679"/>
    </source>
</evidence>
<organism evidence="13 14">
    <name type="scientific">Frankliniella occidentalis</name>
    <name type="common">Western flower thrips</name>
    <name type="synonym">Euthrips occidentalis</name>
    <dbReference type="NCBI Taxonomy" id="133901"/>
    <lineage>
        <taxon>Eukaryota</taxon>
        <taxon>Metazoa</taxon>
        <taxon>Ecdysozoa</taxon>
        <taxon>Arthropoda</taxon>
        <taxon>Hexapoda</taxon>
        <taxon>Insecta</taxon>
        <taxon>Pterygota</taxon>
        <taxon>Neoptera</taxon>
        <taxon>Paraneoptera</taxon>
        <taxon>Thysanoptera</taxon>
        <taxon>Terebrantia</taxon>
        <taxon>Thripoidea</taxon>
        <taxon>Thripidae</taxon>
        <taxon>Frankliniella</taxon>
    </lineage>
</organism>
<evidence type="ECO:0000313" key="13">
    <source>
        <dbReference type="Proteomes" id="UP000504606"/>
    </source>
</evidence>
<feature type="region of interest" description="Disordered" evidence="10">
    <location>
        <begin position="1"/>
        <end position="33"/>
    </location>
</feature>
<dbReference type="GeneID" id="113202473"/>
<name>A0A9C6X726_FRAOC</name>
<dbReference type="AlphaFoldDB" id="A0A9C6X726"/>
<comment type="similarity">
    <text evidence="2">Belongs to the glycosyltransferase 31 family.</text>
</comment>
<gene>
    <name evidence="14" type="primary">LOC113202473</name>
</gene>
<feature type="region of interest" description="Disordered" evidence="10">
    <location>
        <begin position="76"/>
        <end position="156"/>
    </location>
</feature>
<evidence type="ECO:0000256" key="1">
    <source>
        <dbReference type="ARBA" id="ARBA00004606"/>
    </source>
</evidence>
<keyword evidence="13" id="KW-1185">Reference proteome</keyword>
<evidence type="ECO:0000256" key="5">
    <source>
        <dbReference type="ARBA" id="ARBA00022692"/>
    </source>
</evidence>
<evidence type="ECO:0000259" key="12">
    <source>
        <dbReference type="Pfam" id="PF02434"/>
    </source>
</evidence>
<dbReference type="GO" id="GO:0016757">
    <property type="term" value="F:glycosyltransferase activity"/>
    <property type="evidence" value="ECO:0007669"/>
    <property type="project" value="UniProtKB-KW"/>
</dbReference>
<reference evidence="14" key="1">
    <citation type="submission" date="2025-08" db="UniProtKB">
        <authorList>
            <consortium name="RefSeq"/>
        </authorList>
    </citation>
    <scope>IDENTIFICATION</scope>
    <source>
        <tissue evidence="14">Whole organism</tissue>
    </source>
</reference>
<evidence type="ECO:0000256" key="7">
    <source>
        <dbReference type="ARBA" id="ARBA00022989"/>
    </source>
</evidence>
<dbReference type="Pfam" id="PF02434">
    <property type="entry name" value="Fringe"/>
    <property type="match status" value="1"/>
</dbReference>
<dbReference type="GO" id="GO:0016020">
    <property type="term" value="C:membrane"/>
    <property type="evidence" value="ECO:0007669"/>
    <property type="project" value="UniProtKB-SubCell"/>
</dbReference>
<keyword evidence="7 11" id="KW-1133">Transmembrane helix</keyword>
<keyword evidence="5 11" id="KW-0812">Transmembrane</keyword>
<dbReference type="RefSeq" id="XP_052130415.1">
    <property type="nucleotide sequence ID" value="XM_052274455.1"/>
</dbReference>
<keyword evidence="3" id="KW-0328">Glycosyltransferase</keyword>
<feature type="transmembrane region" description="Helical" evidence="11">
    <location>
        <begin position="49"/>
        <end position="67"/>
    </location>
</feature>
<sequence>MPCRRGASPCEDLDPVIRGSNSRQFSGRAASGGGGAGGAAMAVLRVKRALQALLLVSALAYMSLLLYQSVTATGYAQQGPGRPASSGAGLVAPPPPPAGLSLRQPQQASNGDLEAAAAVPVAADSNSLDPDPVTVPPLPPMQPPGGAAGGAGGAGGMVPVSGPGVMTAATATSKPPTTTLQDIFVSVKTTRSYHRWRLPVIIKTWFQLAKDQTWFFTDTDDPDFQKKTNGHMVNTNCSSSHNRRALCCKLSVELDTFLDSDKKWFCHFDDDNYVNIPRLVRVLGDYSPQQDWYLGKPSTKAPLEIISRENKSKISFWFATGGAGFCLSRALALKMLPVAGGGKFISIGEKIRLPDDVTMGYVIEHLLRKPLTVIDQFHSHFEPMKFIRQETMHEQITFSYSRYSKHEVNVLKIDGFDSRLDPTRFLSLHCLLFSYLSFCPR</sequence>
<dbReference type="GO" id="GO:0012505">
    <property type="term" value="C:endomembrane system"/>
    <property type="evidence" value="ECO:0007669"/>
    <property type="project" value="UniProtKB-SubCell"/>
</dbReference>
<evidence type="ECO:0000313" key="14">
    <source>
        <dbReference type="RefSeq" id="XP_052130415.1"/>
    </source>
</evidence>
<protein>
    <submittedName>
        <fullName evidence="14">Fringe glycosyltransferase isoform X2</fullName>
    </submittedName>
</protein>
<keyword evidence="8 11" id="KW-0472">Membrane</keyword>
<evidence type="ECO:0000256" key="10">
    <source>
        <dbReference type="SAM" id="MobiDB-lite"/>
    </source>
</evidence>
<dbReference type="Proteomes" id="UP000504606">
    <property type="component" value="Unplaced"/>
</dbReference>
<keyword evidence="4" id="KW-0808">Transferase</keyword>
<dbReference type="InterPro" id="IPR003378">
    <property type="entry name" value="Fringe-like_glycosylTrfase"/>
</dbReference>
<evidence type="ECO:0000256" key="9">
    <source>
        <dbReference type="ARBA" id="ARBA00037847"/>
    </source>
</evidence>
<evidence type="ECO:0000256" key="6">
    <source>
        <dbReference type="ARBA" id="ARBA00022968"/>
    </source>
</evidence>
<evidence type="ECO:0000256" key="3">
    <source>
        <dbReference type="ARBA" id="ARBA00022676"/>
    </source>
</evidence>